<feature type="compositionally biased region" description="Polar residues" evidence="1">
    <location>
        <begin position="137"/>
        <end position="147"/>
    </location>
</feature>
<dbReference type="Proteomes" id="UP000654075">
    <property type="component" value="Unassembled WGS sequence"/>
</dbReference>
<feature type="compositionally biased region" description="Polar residues" evidence="1">
    <location>
        <begin position="451"/>
        <end position="463"/>
    </location>
</feature>
<organism evidence="2 3">
    <name type="scientific">Polarella glacialis</name>
    <name type="common">Dinoflagellate</name>
    <dbReference type="NCBI Taxonomy" id="89957"/>
    <lineage>
        <taxon>Eukaryota</taxon>
        <taxon>Sar</taxon>
        <taxon>Alveolata</taxon>
        <taxon>Dinophyceae</taxon>
        <taxon>Suessiales</taxon>
        <taxon>Suessiaceae</taxon>
        <taxon>Polarella</taxon>
    </lineage>
</organism>
<dbReference type="EMBL" id="CAJNNV010025418">
    <property type="protein sequence ID" value="CAE8614377.1"/>
    <property type="molecule type" value="Genomic_DNA"/>
</dbReference>
<feature type="region of interest" description="Disordered" evidence="1">
    <location>
        <begin position="346"/>
        <end position="383"/>
    </location>
</feature>
<feature type="compositionally biased region" description="Basic and acidic residues" evidence="1">
    <location>
        <begin position="97"/>
        <end position="112"/>
    </location>
</feature>
<feature type="compositionally biased region" description="Polar residues" evidence="1">
    <location>
        <begin position="113"/>
        <end position="123"/>
    </location>
</feature>
<dbReference type="AlphaFoldDB" id="A0A813FNK6"/>
<feature type="region of interest" description="Disordered" evidence="1">
    <location>
        <begin position="1"/>
        <end position="32"/>
    </location>
</feature>
<keyword evidence="3" id="KW-1185">Reference proteome</keyword>
<feature type="region of interest" description="Disordered" evidence="1">
    <location>
        <begin position="58"/>
        <end position="203"/>
    </location>
</feature>
<evidence type="ECO:0000313" key="3">
    <source>
        <dbReference type="Proteomes" id="UP000654075"/>
    </source>
</evidence>
<comment type="caution">
    <text evidence="2">The sequence shown here is derived from an EMBL/GenBank/DDBJ whole genome shotgun (WGS) entry which is preliminary data.</text>
</comment>
<reference evidence="2" key="1">
    <citation type="submission" date="2021-02" db="EMBL/GenBank/DDBJ databases">
        <authorList>
            <person name="Dougan E. K."/>
            <person name="Rhodes N."/>
            <person name="Thang M."/>
            <person name="Chan C."/>
        </authorList>
    </citation>
    <scope>NUCLEOTIDE SEQUENCE</scope>
</reference>
<evidence type="ECO:0000313" key="2">
    <source>
        <dbReference type="EMBL" id="CAE8614377.1"/>
    </source>
</evidence>
<feature type="region of interest" description="Disordered" evidence="1">
    <location>
        <begin position="435"/>
        <end position="498"/>
    </location>
</feature>
<protein>
    <submittedName>
        <fullName evidence="2">Uncharacterized protein</fullName>
    </submittedName>
</protein>
<proteinExistence type="predicted"/>
<feature type="compositionally biased region" description="Low complexity" evidence="1">
    <location>
        <begin position="184"/>
        <end position="195"/>
    </location>
</feature>
<sequence length="498" mass="54098">MGRNRASGASSEDAMRRVAARSEAAAKSKWDAMQWDMEDTFATESSTSMPTVIRVLGTSTVAGPPPRVPVLPLVALSENSEDEGDAAATGPLEDSTEDLRDRPRQRAKEPTERSVQPTETSSELRPAAAAVPEEKSTIASSGDNSGVFQKAPATPRRSGGASVPKLSLPDLEVANEVSGNSTPRSARSGASSRRSGMTEAEVDEMREMAGERSRKALREALLLLRVLWAKSQLPPAEAVSLRKRLRKAKTLRASLRAAKNVASAIAPLPWEDRAPEVQLADLQKEALELALAWERCRTRALIALAVLSSGSAGELRAALSPAAKLGLSVDLERDLCDELEALEARALQPSREPSEASLGASTGESGDERRQLEEEPETPPPLIRRGWMSWWPWSKTRQMAFSKWEGDEDLLQVVKDHVRRGNRPLPHELAVELGLAQPVEHPESRKDFAETTPSRRTGLSNKHTNQEKGRPKGRGRGREASPASNTVQSPISWADSKI</sequence>
<evidence type="ECO:0000256" key="1">
    <source>
        <dbReference type="SAM" id="MobiDB-lite"/>
    </source>
</evidence>
<feature type="compositionally biased region" description="Basic and acidic residues" evidence="1">
    <location>
        <begin position="440"/>
        <end position="449"/>
    </location>
</feature>
<accession>A0A813FNK6</accession>
<gene>
    <name evidence="2" type="ORF">PGLA1383_LOCUS32101</name>
</gene>
<feature type="compositionally biased region" description="Polar residues" evidence="1">
    <location>
        <begin position="482"/>
        <end position="491"/>
    </location>
</feature>
<name>A0A813FNK6_POLGL</name>